<proteinExistence type="predicted"/>
<sequence>MNGIFHFNTTTTIKQKCNNSVNISLLLELKLQINHFTLFTINPYILSGNLNQFEDQQQEIFYKVFLEGRGQTVKVSENIHKNIKINHIATINQNERIIFQQFFGYLIYSFIPQQHYQRFVMEIEDANIVQRQKLIIEFDSSIINIFWKDQFVFQTLLNQLVEDSNDSTQYSLLRITLCDNLWSMKTINPFLSQLIELIIPNLTLQCSQNKIQYDNYQQMIKIIYNISNLRIQNSVYCEFKNPEQCMIQQCNFYYQFKQAVTFVFLKNIILVRIQNKHNVNDC</sequence>
<dbReference type="Proteomes" id="UP000683925">
    <property type="component" value="Unassembled WGS sequence"/>
</dbReference>
<accession>A0A8S1WIE9</accession>
<organism evidence="1 2">
    <name type="scientific">Paramecium octaurelia</name>
    <dbReference type="NCBI Taxonomy" id="43137"/>
    <lineage>
        <taxon>Eukaryota</taxon>
        <taxon>Sar</taxon>
        <taxon>Alveolata</taxon>
        <taxon>Ciliophora</taxon>
        <taxon>Intramacronucleata</taxon>
        <taxon>Oligohymenophorea</taxon>
        <taxon>Peniculida</taxon>
        <taxon>Parameciidae</taxon>
        <taxon>Paramecium</taxon>
    </lineage>
</organism>
<gene>
    <name evidence="1" type="ORF">POCTA_138.1.T0940146</name>
</gene>
<keyword evidence="2" id="KW-1185">Reference proteome</keyword>
<dbReference type="AlphaFoldDB" id="A0A8S1WIE9"/>
<dbReference type="EMBL" id="CAJJDP010000093">
    <property type="protein sequence ID" value="CAD8189183.1"/>
    <property type="molecule type" value="Genomic_DNA"/>
</dbReference>
<comment type="caution">
    <text evidence="1">The sequence shown here is derived from an EMBL/GenBank/DDBJ whole genome shotgun (WGS) entry which is preliminary data.</text>
</comment>
<protein>
    <submittedName>
        <fullName evidence="1">Uncharacterized protein</fullName>
    </submittedName>
</protein>
<evidence type="ECO:0000313" key="1">
    <source>
        <dbReference type="EMBL" id="CAD8189183.1"/>
    </source>
</evidence>
<reference evidence="1" key="1">
    <citation type="submission" date="2021-01" db="EMBL/GenBank/DDBJ databases">
        <authorList>
            <consortium name="Genoscope - CEA"/>
            <person name="William W."/>
        </authorList>
    </citation>
    <scope>NUCLEOTIDE SEQUENCE</scope>
</reference>
<name>A0A8S1WIE9_PAROT</name>
<evidence type="ECO:0000313" key="2">
    <source>
        <dbReference type="Proteomes" id="UP000683925"/>
    </source>
</evidence>